<dbReference type="Gene3D" id="3.40.470.10">
    <property type="entry name" value="Uracil-DNA glycosylase-like domain"/>
    <property type="match status" value="1"/>
</dbReference>
<comment type="similarity">
    <text evidence="1">Belongs to the uracil-DNA glycosylase (UDG) superfamily. Type 4 (UDGa) family.</text>
</comment>
<evidence type="ECO:0000313" key="12">
    <source>
        <dbReference type="EMBL" id="MFC7334239.1"/>
    </source>
</evidence>
<dbReference type="SUPFAM" id="SSF52141">
    <property type="entry name" value="Uracil-DNA glycosylase-like"/>
    <property type="match status" value="1"/>
</dbReference>
<comment type="caution">
    <text evidence="12">The sequence shown here is derived from an EMBL/GenBank/DDBJ whole genome shotgun (WGS) entry which is preliminary data.</text>
</comment>
<dbReference type="InterPro" id="IPR005273">
    <property type="entry name" value="Ura-DNA_glyco_family4"/>
</dbReference>
<keyword evidence="7" id="KW-0408">Iron</keyword>
<keyword evidence="8" id="KW-0411">Iron-sulfur</keyword>
<evidence type="ECO:0000256" key="1">
    <source>
        <dbReference type="ARBA" id="ARBA00006521"/>
    </source>
</evidence>
<evidence type="ECO:0000256" key="3">
    <source>
        <dbReference type="ARBA" id="ARBA00022485"/>
    </source>
</evidence>
<evidence type="ECO:0000256" key="6">
    <source>
        <dbReference type="ARBA" id="ARBA00022801"/>
    </source>
</evidence>
<evidence type="ECO:0000256" key="8">
    <source>
        <dbReference type="ARBA" id="ARBA00023014"/>
    </source>
</evidence>
<feature type="domain" description="Uracil-DNA glycosylase-like" evidence="11">
    <location>
        <begin position="62"/>
        <end position="215"/>
    </location>
</feature>
<evidence type="ECO:0000256" key="7">
    <source>
        <dbReference type="ARBA" id="ARBA00023004"/>
    </source>
</evidence>
<evidence type="ECO:0000256" key="5">
    <source>
        <dbReference type="ARBA" id="ARBA00022763"/>
    </source>
</evidence>
<evidence type="ECO:0000259" key="11">
    <source>
        <dbReference type="SMART" id="SM00986"/>
    </source>
</evidence>
<name>A0ABW2KXR6_9PROT</name>
<keyword evidence="13" id="KW-1185">Reference proteome</keyword>
<accession>A0ABW2KXR6</accession>
<dbReference type="Pfam" id="PF03167">
    <property type="entry name" value="UDG"/>
    <property type="match status" value="1"/>
</dbReference>
<dbReference type="NCBIfam" id="TIGR03914">
    <property type="entry name" value="UDG_fam_dom"/>
    <property type="match status" value="1"/>
</dbReference>
<organism evidence="12 13">
    <name type="scientific">Rhodocista pekingensis</name>
    <dbReference type="NCBI Taxonomy" id="201185"/>
    <lineage>
        <taxon>Bacteria</taxon>
        <taxon>Pseudomonadati</taxon>
        <taxon>Pseudomonadota</taxon>
        <taxon>Alphaproteobacteria</taxon>
        <taxon>Rhodospirillales</taxon>
        <taxon>Azospirillaceae</taxon>
        <taxon>Rhodocista</taxon>
    </lineage>
</organism>
<keyword evidence="3" id="KW-0004">4Fe-4S</keyword>
<evidence type="ECO:0000256" key="9">
    <source>
        <dbReference type="ARBA" id="ARBA00023204"/>
    </source>
</evidence>
<dbReference type="PANTHER" id="PTHR33693:SF9">
    <property type="entry name" value="TYPE-4 URACIL-DNA GLYCOSYLASE"/>
    <property type="match status" value="1"/>
</dbReference>
<gene>
    <name evidence="12" type="ORF">ACFQPS_13815</name>
</gene>
<keyword evidence="6" id="KW-0378">Hydrolase</keyword>
<dbReference type="EMBL" id="JBHTCM010000014">
    <property type="protein sequence ID" value="MFC7334239.1"/>
    <property type="molecule type" value="Genomic_DNA"/>
</dbReference>
<reference evidence="13" key="1">
    <citation type="journal article" date="2019" name="Int. J. Syst. Evol. Microbiol.">
        <title>The Global Catalogue of Microorganisms (GCM) 10K type strain sequencing project: providing services to taxonomists for standard genome sequencing and annotation.</title>
        <authorList>
            <consortium name="The Broad Institute Genomics Platform"/>
            <consortium name="The Broad Institute Genome Sequencing Center for Infectious Disease"/>
            <person name="Wu L."/>
            <person name="Ma J."/>
        </authorList>
    </citation>
    <scope>NUCLEOTIDE SEQUENCE [LARGE SCALE GENOMIC DNA]</scope>
    <source>
        <strain evidence="13">CGMCC 1.16275</strain>
    </source>
</reference>
<dbReference type="InterPro" id="IPR036895">
    <property type="entry name" value="Uracil-DNA_glycosylase-like_sf"/>
</dbReference>
<keyword evidence="4" id="KW-0479">Metal-binding</keyword>
<evidence type="ECO:0000313" key="13">
    <source>
        <dbReference type="Proteomes" id="UP001596456"/>
    </source>
</evidence>
<dbReference type="InterPro" id="IPR005122">
    <property type="entry name" value="Uracil-DNA_glycosylase-like"/>
</dbReference>
<proteinExistence type="inferred from homology"/>
<dbReference type="SMART" id="SM00986">
    <property type="entry name" value="UDG"/>
    <property type="match status" value="1"/>
</dbReference>
<evidence type="ECO:0000256" key="10">
    <source>
        <dbReference type="SAM" id="MobiDB-lite"/>
    </source>
</evidence>
<sequence>MEPERARNRAGNRQGEATMPSRAPPDSAARFLPPARTIPALREAAAGCTACPLHETGTRTVFGEGPERARLVLVGEQPGDREDAQGRPFVGPAGQLLDLALNAAGIDRRGVYVTNAVKHFKWVQRGRRRLHEKPGRLEILACLPWLENEIAAIAPEGIICLGATAAQALIGRTFKVTEERGQFLRTPLAGWITATVHPSSLLRIEDRETQRAAYERFVGDLARIAGRLAGRLEAEAPARMGMGQGRLL</sequence>
<feature type="region of interest" description="Disordered" evidence="10">
    <location>
        <begin position="1"/>
        <end position="30"/>
    </location>
</feature>
<dbReference type="RefSeq" id="WP_377359848.1">
    <property type="nucleotide sequence ID" value="NZ_JBHTCM010000014.1"/>
</dbReference>
<evidence type="ECO:0000256" key="2">
    <source>
        <dbReference type="ARBA" id="ARBA00019403"/>
    </source>
</evidence>
<dbReference type="CDD" id="cd10030">
    <property type="entry name" value="UDG-F4_TTUDGA_SPO1dp_like"/>
    <property type="match status" value="1"/>
</dbReference>
<dbReference type="SMART" id="SM00987">
    <property type="entry name" value="UreE_C"/>
    <property type="match status" value="1"/>
</dbReference>
<evidence type="ECO:0000256" key="4">
    <source>
        <dbReference type="ARBA" id="ARBA00022723"/>
    </source>
</evidence>
<keyword evidence="9" id="KW-0234">DNA repair</keyword>
<dbReference type="PANTHER" id="PTHR33693">
    <property type="entry name" value="TYPE-5 URACIL-DNA GLYCOSYLASE"/>
    <property type="match status" value="1"/>
</dbReference>
<protein>
    <recommendedName>
        <fullName evidence="2">Type-4 uracil-DNA glycosylase</fullName>
    </recommendedName>
</protein>
<keyword evidence="5" id="KW-0227">DNA damage</keyword>
<dbReference type="NCBIfam" id="TIGR00758">
    <property type="entry name" value="UDG_fam4"/>
    <property type="match status" value="1"/>
</dbReference>
<dbReference type="InterPro" id="IPR051536">
    <property type="entry name" value="UDG_Type-4/5"/>
</dbReference>
<dbReference type="Proteomes" id="UP001596456">
    <property type="component" value="Unassembled WGS sequence"/>
</dbReference>